<comment type="cofactor">
    <cofactor evidence="7">
        <name>Zn(2+)</name>
        <dbReference type="ChEBI" id="CHEBI:29105"/>
    </cofactor>
    <text evidence="7">Binds 1 zinc ion per subunit.</text>
</comment>
<dbReference type="InterPro" id="IPR002481">
    <property type="entry name" value="FUR"/>
</dbReference>
<dbReference type="PANTHER" id="PTHR33202:SF7">
    <property type="entry name" value="FERRIC UPTAKE REGULATION PROTEIN"/>
    <property type="match status" value="1"/>
</dbReference>
<keyword evidence="4" id="KW-0805">Transcription regulation</keyword>
<dbReference type="STRING" id="1817863.A2Y62_04895"/>
<feature type="binding site" evidence="7">
    <location>
        <position position="130"/>
    </location>
    <ligand>
        <name>Zn(2+)</name>
        <dbReference type="ChEBI" id="CHEBI:29105"/>
    </ligand>
</feature>
<dbReference type="Gene3D" id="3.30.1490.190">
    <property type="match status" value="1"/>
</dbReference>
<keyword evidence="8" id="KW-0408">Iron</keyword>
<sequence>MQYFMAKLKLHNLKFTPRRIAIIQLFLSNNIFTPEEIWNRLKKQFKKCGLPGVYRNLESLVECGILAKIHKIDRKRYYGLCSAKENIHHHHIICLQCGKVDDISDCFFEKKETIKGYKLISHYIQLNGICEGCLNK</sequence>
<organism evidence="9 10">
    <name type="scientific">Candidatus Fischerbacteria bacterium RBG_13_37_8</name>
    <dbReference type="NCBI Taxonomy" id="1817863"/>
    <lineage>
        <taxon>Bacteria</taxon>
        <taxon>Candidatus Fischeribacteriota</taxon>
    </lineage>
</organism>
<dbReference type="GO" id="GO:0000976">
    <property type="term" value="F:transcription cis-regulatory region binding"/>
    <property type="evidence" value="ECO:0007669"/>
    <property type="project" value="TreeGrafter"/>
</dbReference>
<name>A0A1F5VJ53_9BACT</name>
<feature type="binding site" evidence="8">
    <location>
        <position position="109"/>
    </location>
    <ligand>
        <name>Fe cation</name>
        <dbReference type="ChEBI" id="CHEBI:24875"/>
    </ligand>
</feature>
<evidence type="ECO:0000313" key="10">
    <source>
        <dbReference type="Proteomes" id="UP000178943"/>
    </source>
</evidence>
<feature type="binding site" evidence="7">
    <location>
        <position position="133"/>
    </location>
    <ligand>
        <name>Zn(2+)</name>
        <dbReference type="ChEBI" id="CHEBI:29105"/>
    </ligand>
</feature>
<dbReference type="Gene3D" id="1.10.10.10">
    <property type="entry name" value="Winged helix-like DNA-binding domain superfamily/Winged helix DNA-binding domain"/>
    <property type="match status" value="1"/>
</dbReference>
<dbReference type="GO" id="GO:0008270">
    <property type="term" value="F:zinc ion binding"/>
    <property type="evidence" value="ECO:0007669"/>
    <property type="project" value="TreeGrafter"/>
</dbReference>
<dbReference type="GO" id="GO:0003700">
    <property type="term" value="F:DNA-binding transcription factor activity"/>
    <property type="evidence" value="ECO:0007669"/>
    <property type="project" value="InterPro"/>
</dbReference>
<comment type="similarity">
    <text evidence="1">Belongs to the Fur family.</text>
</comment>
<dbReference type="InterPro" id="IPR036388">
    <property type="entry name" value="WH-like_DNA-bd_sf"/>
</dbReference>
<evidence type="ECO:0000256" key="4">
    <source>
        <dbReference type="ARBA" id="ARBA00023015"/>
    </source>
</evidence>
<evidence type="ECO:0008006" key="11">
    <source>
        <dbReference type="Google" id="ProtNLM"/>
    </source>
</evidence>
<keyword evidence="7" id="KW-0479">Metal-binding</keyword>
<dbReference type="PANTHER" id="PTHR33202">
    <property type="entry name" value="ZINC UPTAKE REGULATION PROTEIN"/>
    <property type="match status" value="1"/>
</dbReference>
<dbReference type="GO" id="GO:0045892">
    <property type="term" value="P:negative regulation of DNA-templated transcription"/>
    <property type="evidence" value="ECO:0007669"/>
    <property type="project" value="TreeGrafter"/>
</dbReference>
<dbReference type="AlphaFoldDB" id="A0A1F5VJ53"/>
<keyword evidence="3 7" id="KW-0862">Zinc</keyword>
<protein>
    <recommendedName>
        <fullName evidence="11">Transcriptional repressor</fullName>
    </recommendedName>
</protein>
<dbReference type="InterPro" id="IPR043135">
    <property type="entry name" value="Fur_C"/>
</dbReference>
<evidence type="ECO:0000256" key="2">
    <source>
        <dbReference type="ARBA" id="ARBA00022491"/>
    </source>
</evidence>
<proteinExistence type="inferred from homology"/>
<keyword evidence="2" id="KW-0678">Repressor</keyword>
<dbReference type="EMBL" id="MFGW01000171">
    <property type="protein sequence ID" value="OGF62971.1"/>
    <property type="molecule type" value="Genomic_DNA"/>
</dbReference>
<comment type="cofactor">
    <cofactor evidence="8">
        <name>Mn(2+)</name>
        <dbReference type="ChEBI" id="CHEBI:29035"/>
    </cofactor>
    <cofactor evidence="8">
        <name>Fe(2+)</name>
        <dbReference type="ChEBI" id="CHEBI:29033"/>
    </cofactor>
    <text evidence="8">Binds 1 Mn(2+) or Fe(2+) ion per subunit.</text>
</comment>
<evidence type="ECO:0000256" key="8">
    <source>
        <dbReference type="PIRSR" id="PIRSR602481-2"/>
    </source>
</evidence>
<gene>
    <name evidence="9" type="ORF">A2Y62_04895</name>
</gene>
<accession>A0A1F5VJ53</accession>
<evidence type="ECO:0000256" key="1">
    <source>
        <dbReference type="ARBA" id="ARBA00007957"/>
    </source>
</evidence>
<evidence type="ECO:0000313" key="9">
    <source>
        <dbReference type="EMBL" id="OGF62971.1"/>
    </source>
</evidence>
<dbReference type="Proteomes" id="UP000178943">
    <property type="component" value="Unassembled WGS sequence"/>
</dbReference>
<evidence type="ECO:0000256" key="3">
    <source>
        <dbReference type="ARBA" id="ARBA00022833"/>
    </source>
</evidence>
<comment type="caution">
    <text evidence="9">The sequence shown here is derived from an EMBL/GenBank/DDBJ whole genome shotgun (WGS) entry which is preliminary data.</text>
</comment>
<keyword evidence="6" id="KW-0804">Transcription</keyword>
<dbReference type="CDD" id="cd07153">
    <property type="entry name" value="Fur_like"/>
    <property type="match status" value="1"/>
</dbReference>
<evidence type="ECO:0000256" key="5">
    <source>
        <dbReference type="ARBA" id="ARBA00023125"/>
    </source>
</evidence>
<evidence type="ECO:0000256" key="7">
    <source>
        <dbReference type="PIRSR" id="PIRSR602481-1"/>
    </source>
</evidence>
<evidence type="ECO:0000256" key="6">
    <source>
        <dbReference type="ARBA" id="ARBA00023163"/>
    </source>
</evidence>
<dbReference type="GO" id="GO:1900376">
    <property type="term" value="P:regulation of secondary metabolite biosynthetic process"/>
    <property type="evidence" value="ECO:0007669"/>
    <property type="project" value="TreeGrafter"/>
</dbReference>
<reference evidence="9 10" key="1">
    <citation type="journal article" date="2016" name="Nat. Commun.">
        <title>Thousands of microbial genomes shed light on interconnected biogeochemical processes in an aquifer system.</title>
        <authorList>
            <person name="Anantharaman K."/>
            <person name="Brown C.T."/>
            <person name="Hug L.A."/>
            <person name="Sharon I."/>
            <person name="Castelle C.J."/>
            <person name="Probst A.J."/>
            <person name="Thomas B.C."/>
            <person name="Singh A."/>
            <person name="Wilkins M.J."/>
            <person name="Karaoz U."/>
            <person name="Brodie E.L."/>
            <person name="Williams K.H."/>
            <person name="Hubbard S.S."/>
            <person name="Banfield J.F."/>
        </authorList>
    </citation>
    <scope>NUCLEOTIDE SEQUENCE [LARGE SCALE GENOMIC DNA]</scope>
</reference>
<dbReference type="InterPro" id="IPR036390">
    <property type="entry name" value="WH_DNA-bd_sf"/>
</dbReference>
<feature type="binding site" evidence="8">
    <location>
        <position position="88"/>
    </location>
    <ligand>
        <name>Fe cation</name>
        <dbReference type="ChEBI" id="CHEBI:24875"/>
    </ligand>
</feature>
<keyword evidence="5" id="KW-0238">DNA-binding</keyword>
<feature type="binding site" evidence="8">
    <location>
        <position position="122"/>
    </location>
    <ligand>
        <name>Fe cation</name>
        <dbReference type="ChEBI" id="CHEBI:24875"/>
    </ligand>
</feature>
<feature type="binding site" evidence="7">
    <location>
        <position position="97"/>
    </location>
    <ligand>
        <name>Zn(2+)</name>
        <dbReference type="ChEBI" id="CHEBI:29105"/>
    </ligand>
</feature>
<dbReference type="SUPFAM" id="SSF46785">
    <property type="entry name" value="Winged helix' DNA-binding domain"/>
    <property type="match status" value="1"/>
</dbReference>
<feature type="binding site" evidence="7">
    <location>
        <position position="94"/>
    </location>
    <ligand>
        <name>Zn(2+)</name>
        <dbReference type="ChEBI" id="CHEBI:29105"/>
    </ligand>
</feature>
<dbReference type="Pfam" id="PF01475">
    <property type="entry name" value="FUR"/>
    <property type="match status" value="1"/>
</dbReference>